<dbReference type="GO" id="GO:0003887">
    <property type="term" value="F:DNA-directed DNA polymerase activity"/>
    <property type="evidence" value="ECO:0007669"/>
    <property type="project" value="InterPro"/>
</dbReference>
<feature type="domain" description="Initiator Rep protein WH1" evidence="2">
    <location>
        <begin position="10"/>
        <end position="147"/>
    </location>
</feature>
<dbReference type="Pfam" id="PF01051">
    <property type="entry name" value="Rep3_N"/>
    <property type="match status" value="1"/>
</dbReference>
<gene>
    <name evidence="3" type="ordered locus">Runsl_5758</name>
</gene>
<reference evidence="4" key="1">
    <citation type="submission" date="2011-06" db="EMBL/GenBank/DDBJ databases">
        <title>The complete genome of plasmid 5 of Runella slithyformis DSM 19594.</title>
        <authorList>
            <consortium name="US DOE Joint Genome Institute (JGI-PGF)"/>
            <person name="Lucas S."/>
            <person name="Han J."/>
            <person name="Lapidus A."/>
            <person name="Bruce D."/>
            <person name="Goodwin L."/>
            <person name="Pitluck S."/>
            <person name="Peters L."/>
            <person name="Kyrpides N."/>
            <person name="Mavromatis K."/>
            <person name="Ivanova N."/>
            <person name="Ovchinnikova G."/>
            <person name="Zhang X."/>
            <person name="Misra M."/>
            <person name="Detter J.C."/>
            <person name="Tapia R."/>
            <person name="Han C."/>
            <person name="Land M."/>
            <person name="Hauser L."/>
            <person name="Markowitz V."/>
            <person name="Cheng J.-F."/>
            <person name="Hugenholtz P."/>
            <person name="Woyke T."/>
            <person name="Wu D."/>
            <person name="Tindall B."/>
            <person name="Faehrich R."/>
            <person name="Brambilla E."/>
            <person name="Klenk H.-P."/>
            <person name="Eisen J.A."/>
        </authorList>
    </citation>
    <scope>NUCLEOTIDE SEQUENCE [LARGE SCALE GENOMIC DNA]</scope>
    <source>
        <strain evidence="4">ATCC 29530 / DSM 19594 / LMG 11500 / NCIMB 11436 / LSU 4</strain>
        <plasmid evidence="4">pRUNSL05</plasmid>
    </source>
</reference>
<proteinExistence type="inferred from homology"/>
<dbReference type="InterPro" id="IPR036388">
    <property type="entry name" value="WH-like_DNA-bd_sf"/>
</dbReference>
<sequence>MMKLKHYNRQPNGVVMTRQNFSLLEKRVFYIVMNQISEADAEMKQNKYFKIPAKLITNNYRQILAMTQSLMRNCQIWLRNDEEQEFSAYNVFSSAKYSAKEAIFEIGVSYEVLPHIAKIKSGYTEYELAIALSLNKTYSQRLYEILSRWKNFNGGSWSEIAVDELRELISATEDTYDDFGQFKRRVLDPSQEEISAKTDLTFTYKIHKTGRKVTHITFLIVTQESKALEELQEIREELGKMSMDDRWKYFQERMQAYDFTKSQRNKIIQEEELANRFINADIEIQAGKRSPTNPTAYIAVILGFNESGKVKKAKNG</sequence>
<name>A0A7U4E9C2_RUNSL</name>
<dbReference type="KEGG" id="rsi:Runsl_5758"/>
<dbReference type="InterPro" id="IPR000525">
    <property type="entry name" value="Initiator_Rep_WH1"/>
</dbReference>
<accession>A0A7U4E9C2</accession>
<dbReference type="EMBL" id="CP002864">
    <property type="protein sequence ID" value="AEI52243.1"/>
    <property type="molecule type" value="Genomic_DNA"/>
</dbReference>
<dbReference type="InterPro" id="IPR036390">
    <property type="entry name" value="WH_DNA-bd_sf"/>
</dbReference>
<dbReference type="Proteomes" id="UP000000493">
    <property type="component" value="Plasmid pRUNSL05"/>
</dbReference>
<dbReference type="SUPFAM" id="SSF46785">
    <property type="entry name" value="Winged helix' DNA-binding domain"/>
    <property type="match status" value="2"/>
</dbReference>
<evidence type="ECO:0000259" key="2">
    <source>
        <dbReference type="Pfam" id="PF01051"/>
    </source>
</evidence>
<reference evidence="3 4" key="2">
    <citation type="journal article" date="2012" name="Stand. Genomic Sci.">
        <title>Complete genome sequence of the aquatic bacterium Runella slithyformis type strain (LSU 4(T)).</title>
        <authorList>
            <person name="Copeland A."/>
            <person name="Zhang X."/>
            <person name="Misra M."/>
            <person name="Lapidus A."/>
            <person name="Nolan M."/>
            <person name="Lucas S."/>
            <person name="Deshpande S."/>
            <person name="Cheng J.F."/>
            <person name="Tapia R."/>
            <person name="Goodwin L.A."/>
            <person name="Pitluck S."/>
            <person name="Liolios K."/>
            <person name="Pagani I."/>
            <person name="Ivanova N."/>
            <person name="Mikhailova N."/>
            <person name="Pati A."/>
            <person name="Chen A."/>
            <person name="Palaniappan K."/>
            <person name="Land M."/>
            <person name="Hauser L."/>
            <person name="Pan C."/>
            <person name="Jeffries C.D."/>
            <person name="Detter J.C."/>
            <person name="Brambilla E.M."/>
            <person name="Rohde M."/>
            <person name="Djao O.D."/>
            <person name="Goker M."/>
            <person name="Sikorski J."/>
            <person name="Tindall B.J."/>
            <person name="Woyke T."/>
            <person name="Bristow J."/>
            <person name="Eisen J.A."/>
            <person name="Markowitz V."/>
            <person name="Hugenholtz P."/>
            <person name="Kyrpides N.C."/>
            <person name="Klenk H.P."/>
            <person name="Mavromatis K."/>
        </authorList>
    </citation>
    <scope>NUCLEOTIDE SEQUENCE [LARGE SCALE GENOMIC DNA]</scope>
    <source>
        <strain evidence="4">ATCC 29530 / DSM 19594 / LMG 11500 / NCIMB 11436 / LSU 4</strain>
    </source>
</reference>
<geneLocation type="plasmid" evidence="3 4">
    <name>pRUNSL05</name>
</geneLocation>
<evidence type="ECO:0000313" key="4">
    <source>
        <dbReference type="Proteomes" id="UP000000493"/>
    </source>
</evidence>
<dbReference type="GO" id="GO:0006270">
    <property type="term" value="P:DNA replication initiation"/>
    <property type="evidence" value="ECO:0007669"/>
    <property type="project" value="InterPro"/>
</dbReference>
<protein>
    <submittedName>
        <fullName evidence="3">Initiator RepB protein</fullName>
    </submittedName>
</protein>
<evidence type="ECO:0000256" key="1">
    <source>
        <dbReference type="ARBA" id="ARBA00038283"/>
    </source>
</evidence>
<dbReference type="AlphaFoldDB" id="A0A7U4E9C2"/>
<dbReference type="Gene3D" id="1.10.10.10">
    <property type="entry name" value="Winged helix-like DNA-binding domain superfamily/Winged helix DNA-binding domain"/>
    <property type="match status" value="2"/>
</dbReference>
<organism evidence="3 4">
    <name type="scientific">Runella slithyformis (strain ATCC 29530 / DSM 19594 / LMG 11500 / NCIMB 11436 / LSU 4)</name>
    <dbReference type="NCBI Taxonomy" id="761193"/>
    <lineage>
        <taxon>Bacteria</taxon>
        <taxon>Pseudomonadati</taxon>
        <taxon>Bacteroidota</taxon>
        <taxon>Cytophagia</taxon>
        <taxon>Cytophagales</taxon>
        <taxon>Spirosomataceae</taxon>
        <taxon>Runella</taxon>
    </lineage>
</organism>
<evidence type="ECO:0000313" key="3">
    <source>
        <dbReference type="EMBL" id="AEI52243.1"/>
    </source>
</evidence>
<comment type="similarity">
    <text evidence="1">Belongs to the initiator RepB protein family.</text>
</comment>
<keyword evidence="4" id="KW-1185">Reference proteome</keyword>
<dbReference type="Pfam" id="PF21205">
    <property type="entry name" value="Rep3_C"/>
    <property type="match status" value="1"/>
</dbReference>
<keyword evidence="3" id="KW-0614">Plasmid</keyword>